<gene>
    <name evidence="1" type="ORF">JVT61DRAFT_10745</name>
</gene>
<protein>
    <submittedName>
        <fullName evidence="1">Uncharacterized protein</fullName>
    </submittedName>
</protein>
<name>A0A8I2YFR8_9AGAM</name>
<proteinExistence type="predicted"/>
<dbReference type="EMBL" id="JAGFBS010000041">
    <property type="protein sequence ID" value="KAG6371022.1"/>
    <property type="molecule type" value="Genomic_DNA"/>
</dbReference>
<organism evidence="1 2">
    <name type="scientific">Boletus reticuloceps</name>
    <dbReference type="NCBI Taxonomy" id="495285"/>
    <lineage>
        <taxon>Eukaryota</taxon>
        <taxon>Fungi</taxon>
        <taxon>Dikarya</taxon>
        <taxon>Basidiomycota</taxon>
        <taxon>Agaricomycotina</taxon>
        <taxon>Agaricomycetes</taxon>
        <taxon>Agaricomycetidae</taxon>
        <taxon>Boletales</taxon>
        <taxon>Boletineae</taxon>
        <taxon>Boletaceae</taxon>
        <taxon>Boletoideae</taxon>
        <taxon>Boletus</taxon>
    </lineage>
</organism>
<sequence length="268" mass="30117">MLREDMLSDIRKGVHAALQNQIHPGLRVQGVTMVGIYTGMDNRKARWAIKLRCGNDFWEFKDMKDEERRLHFLKRDSRGLKILRHQPLVCLASGQNIVGFGTVNRVEELLACNPPLIVLQLDGDVNIRKTLTSFRLARDVQLIQIDTATFAFEPVLSALEGRTVPLAKEILFWSPDSQLEPCRSRMALSHITNVLSSNPSIKLDRVSGAYKSSATTIDDVTIAQKSATTVRPGYVDQSTTPRRTATVDSLEERINPDSIRARTAYTSR</sequence>
<evidence type="ECO:0000313" key="1">
    <source>
        <dbReference type="EMBL" id="KAG6371022.1"/>
    </source>
</evidence>
<evidence type="ECO:0000313" key="2">
    <source>
        <dbReference type="Proteomes" id="UP000683000"/>
    </source>
</evidence>
<reference evidence="1" key="1">
    <citation type="submission" date="2021-03" db="EMBL/GenBank/DDBJ databases">
        <title>Evolutionary innovations through gain and loss of genes in the ectomycorrhizal Boletales.</title>
        <authorList>
            <person name="Wu G."/>
            <person name="Miyauchi S."/>
            <person name="Morin E."/>
            <person name="Yang Z.-L."/>
            <person name="Xu J."/>
            <person name="Martin F.M."/>
        </authorList>
    </citation>
    <scope>NUCLEOTIDE SEQUENCE</scope>
    <source>
        <strain evidence="1">BR01</strain>
    </source>
</reference>
<dbReference type="OrthoDB" id="2423195at2759"/>
<comment type="caution">
    <text evidence="1">The sequence shown here is derived from an EMBL/GenBank/DDBJ whole genome shotgun (WGS) entry which is preliminary data.</text>
</comment>
<dbReference type="Proteomes" id="UP000683000">
    <property type="component" value="Unassembled WGS sequence"/>
</dbReference>
<accession>A0A8I2YFR8</accession>
<dbReference type="AlphaFoldDB" id="A0A8I2YFR8"/>
<keyword evidence="2" id="KW-1185">Reference proteome</keyword>